<name>A0A3M0I799_9ACTN</name>
<keyword evidence="2" id="KW-0378">Hydrolase</keyword>
<dbReference type="OrthoDB" id="2834584at2"/>
<evidence type="ECO:0000259" key="1">
    <source>
        <dbReference type="Pfam" id="PF01738"/>
    </source>
</evidence>
<dbReference type="Pfam" id="PF01738">
    <property type="entry name" value="DLH"/>
    <property type="match status" value="1"/>
</dbReference>
<dbReference type="PANTHER" id="PTHR46623:SF6">
    <property type="entry name" value="ALPHA_BETA-HYDROLASES SUPERFAMILY PROTEIN"/>
    <property type="match status" value="1"/>
</dbReference>
<dbReference type="EMBL" id="PENI01000006">
    <property type="protein sequence ID" value="RMB85461.1"/>
    <property type="molecule type" value="Genomic_DNA"/>
</dbReference>
<dbReference type="InterPro" id="IPR002925">
    <property type="entry name" value="Dienelactn_hydro"/>
</dbReference>
<protein>
    <submittedName>
        <fullName evidence="2">Dienelactone hydrolase</fullName>
    </submittedName>
</protein>
<dbReference type="Gene3D" id="3.40.50.1820">
    <property type="entry name" value="alpha/beta hydrolase"/>
    <property type="match status" value="1"/>
</dbReference>
<keyword evidence="3" id="KW-1185">Reference proteome</keyword>
<dbReference type="Proteomes" id="UP000270471">
    <property type="component" value="Unassembled WGS sequence"/>
</dbReference>
<feature type="domain" description="Dienelactone hydrolase" evidence="1">
    <location>
        <begin position="4"/>
        <end position="190"/>
    </location>
</feature>
<organism evidence="2 3">
    <name type="scientific">Streptomyces shenzhenensis</name>
    <dbReference type="NCBI Taxonomy" id="943815"/>
    <lineage>
        <taxon>Bacteria</taxon>
        <taxon>Bacillati</taxon>
        <taxon>Actinomycetota</taxon>
        <taxon>Actinomycetes</taxon>
        <taxon>Kitasatosporales</taxon>
        <taxon>Streptomycetaceae</taxon>
        <taxon>Streptomyces</taxon>
    </lineage>
</organism>
<gene>
    <name evidence="2" type="ORF">CTZ28_11665</name>
</gene>
<dbReference type="AlphaFoldDB" id="A0A3M0I799"/>
<accession>A0A3M0I799</accession>
<dbReference type="GO" id="GO:0016787">
    <property type="term" value="F:hydrolase activity"/>
    <property type="evidence" value="ECO:0007669"/>
    <property type="project" value="UniProtKB-KW"/>
</dbReference>
<comment type="caution">
    <text evidence="2">The sequence shown here is derived from an EMBL/GenBank/DDBJ whole genome shotgun (WGS) entry which is preliminary data.</text>
</comment>
<dbReference type="InterPro" id="IPR051049">
    <property type="entry name" value="Dienelactone_hydrolase-like"/>
</dbReference>
<proteinExistence type="predicted"/>
<dbReference type="PANTHER" id="PTHR46623">
    <property type="entry name" value="CARBOXYMETHYLENEBUTENOLIDASE-RELATED"/>
    <property type="match status" value="1"/>
</dbReference>
<reference evidence="2 3" key="1">
    <citation type="submission" date="2017-11" db="EMBL/GenBank/DDBJ databases">
        <title>Draft genome of actinobacteria isolated from guarana (Paullinia cupana (Mart.) Ducke.</title>
        <authorList>
            <person name="Siqueira K.A."/>
            <person name="Liotti R.G."/>
            <person name="Mendes T.A.O."/>
            <person name="Soares M.A."/>
        </authorList>
    </citation>
    <scope>NUCLEOTIDE SEQUENCE [LARGE SCALE GENOMIC DNA]</scope>
    <source>
        <strain evidence="2 3">193</strain>
    </source>
</reference>
<dbReference type="InterPro" id="IPR029058">
    <property type="entry name" value="AB_hydrolase_fold"/>
</dbReference>
<evidence type="ECO:0000313" key="3">
    <source>
        <dbReference type="Proteomes" id="UP000270471"/>
    </source>
</evidence>
<dbReference type="SUPFAM" id="SSF53474">
    <property type="entry name" value="alpha/beta-Hydrolases"/>
    <property type="match status" value="1"/>
</dbReference>
<evidence type="ECO:0000313" key="2">
    <source>
        <dbReference type="EMBL" id="RMB85461.1"/>
    </source>
</evidence>
<sequence>MADVVLFHHALGRTPGVTGFADELRRAGHTVHTPDLFEGRTFATLDEGMAHVGQIGFGEVIERGARAVEHLPAELVYAGFSLGVLPAQMLAQTRPGARGALLYYSCVPATEFGPAWPDDVPVQVHGKESDPLFADEGDLDAARELVASADRAELFLYPGDQHYFADRTLPSYDAVASQLLLDRSLTLLRTLDTPAARPDPNERP</sequence>